<dbReference type="GO" id="GO:0004500">
    <property type="term" value="F:dopamine beta-monooxygenase activity"/>
    <property type="evidence" value="ECO:0007669"/>
    <property type="project" value="InterPro"/>
</dbReference>
<dbReference type="OrthoDB" id="19261at2759"/>
<reference evidence="4 6" key="1">
    <citation type="journal article" date="2014" name="BMC Genomics">
        <title>Genome sequence of Anopheles sinensis provides insight into genetics basis of mosquito competence for malaria parasites.</title>
        <authorList>
            <person name="Zhou D."/>
            <person name="Zhang D."/>
            <person name="Ding G."/>
            <person name="Shi L."/>
            <person name="Hou Q."/>
            <person name="Ye Y."/>
            <person name="Xu Y."/>
            <person name="Zhou H."/>
            <person name="Xiong C."/>
            <person name="Li S."/>
            <person name="Yu J."/>
            <person name="Hong S."/>
            <person name="Yu X."/>
            <person name="Zou P."/>
            <person name="Chen C."/>
            <person name="Chang X."/>
            <person name="Wang W."/>
            <person name="Lv Y."/>
            <person name="Sun Y."/>
            <person name="Ma L."/>
            <person name="Shen B."/>
            <person name="Zhu C."/>
        </authorList>
    </citation>
    <scope>NUCLEOTIDE SEQUENCE [LARGE SCALE GENOMIC DNA]</scope>
</reference>
<accession>A0A084WGU3</accession>
<feature type="signal peptide" evidence="2">
    <location>
        <begin position="1"/>
        <end position="31"/>
    </location>
</feature>
<evidence type="ECO:0000256" key="2">
    <source>
        <dbReference type="SAM" id="SignalP"/>
    </source>
</evidence>
<dbReference type="InterPro" id="IPR005018">
    <property type="entry name" value="DOMON_domain"/>
</dbReference>
<dbReference type="InterPro" id="IPR045266">
    <property type="entry name" value="DOH_DOMON"/>
</dbReference>
<dbReference type="GO" id="GO:0030667">
    <property type="term" value="C:secretory granule membrane"/>
    <property type="evidence" value="ECO:0007669"/>
    <property type="project" value="TreeGrafter"/>
</dbReference>
<feature type="chain" id="PRO_5001784928" evidence="2">
    <location>
        <begin position="32"/>
        <end position="212"/>
    </location>
</feature>
<dbReference type="GO" id="GO:0006589">
    <property type="term" value="P:octopamine biosynthetic process"/>
    <property type="evidence" value="ECO:0007669"/>
    <property type="project" value="TreeGrafter"/>
</dbReference>
<proteinExistence type="predicted"/>
<evidence type="ECO:0000313" key="5">
    <source>
        <dbReference type="EnsemblMetazoa" id="ASIC017541-PA"/>
    </source>
</evidence>
<feature type="region of interest" description="Disordered" evidence="1">
    <location>
        <begin position="117"/>
        <end position="151"/>
    </location>
</feature>
<dbReference type="GO" id="GO:0005507">
    <property type="term" value="F:copper ion binding"/>
    <property type="evidence" value="ECO:0007669"/>
    <property type="project" value="TreeGrafter"/>
</dbReference>
<dbReference type="GO" id="GO:0005615">
    <property type="term" value="C:extracellular space"/>
    <property type="evidence" value="ECO:0007669"/>
    <property type="project" value="TreeGrafter"/>
</dbReference>
<dbReference type="EMBL" id="ATLV01023720">
    <property type="status" value="NOT_ANNOTATED_CDS"/>
    <property type="molecule type" value="Genomic_DNA"/>
</dbReference>
<keyword evidence="2" id="KW-0732">Signal</keyword>
<dbReference type="CDD" id="cd09631">
    <property type="entry name" value="DOMON_DOH"/>
    <property type="match status" value="1"/>
</dbReference>
<evidence type="ECO:0000313" key="6">
    <source>
        <dbReference type="Proteomes" id="UP000030765"/>
    </source>
</evidence>
<dbReference type="VEuPathDB" id="VectorBase:ASIC017541"/>
<dbReference type="PANTHER" id="PTHR10157:SF40">
    <property type="entry name" value="MOXD1 HOMOLOG 2"/>
    <property type="match status" value="1"/>
</dbReference>
<dbReference type="EMBL" id="ATLV01023719">
    <property type="status" value="NOT_ANNOTATED_CDS"/>
    <property type="molecule type" value="Genomic_DNA"/>
</dbReference>
<dbReference type="GO" id="GO:0042420">
    <property type="term" value="P:dopamine catabolic process"/>
    <property type="evidence" value="ECO:0007669"/>
    <property type="project" value="TreeGrafter"/>
</dbReference>
<dbReference type="EnsemblMetazoa" id="ASIC017541-RA">
    <property type="protein sequence ID" value="ASIC017541-PA"/>
    <property type="gene ID" value="ASIC017541"/>
</dbReference>
<dbReference type="EMBL" id="KE525345">
    <property type="protein sequence ID" value="KFB49437.1"/>
    <property type="molecule type" value="Genomic_DNA"/>
</dbReference>
<evidence type="ECO:0000256" key="1">
    <source>
        <dbReference type="SAM" id="MobiDB-lite"/>
    </source>
</evidence>
<protein>
    <submittedName>
        <fullName evidence="5">DOMON domain-containing protein</fullName>
    </submittedName>
</protein>
<dbReference type="PROSITE" id="PS50836">
    <property type="entry name" value="DOMON"/>
    <property type="match status" value="1"/>
</dbReference>
<organism evidence="4">
    <name type="scientific">Anopheles sinensis</name>
    <name type="common">Mosquito</name>
    <dbReference type="NCBI Taxonomy" id="74873"/>
    <lineage>
        <taxon>Eukaryota</taxon>
        <taxon>Metazoa</taxon>
        <taxon>Ecdysozoa</taxon>
        <taxon>Arthropoda</taxon>
        <taxon>Hexapoda</taxon>
        <taxon>Insecta</taxon>
        <taxon>Pterygota</taxon>
        <taxon>Neoptera</taxon>
        <taxon>Endopterygota</taxon>
        <taxon>Diptera</taxon>
        <taxon>Nematocera</taxon>
        <taxon>Culicoidea</taxon>
        <taxon>Culicidae</taxon>
        <taxon>Anophelinae</taxon>
        <taxon>Anopheles</taxon>
    </lineage>
</organism>
<evidence type="ECO:0000313" key="4">
    <source>
        <dbReference type="EMBL" id="KFB49437.1"/>
    </source>
</evidence>
<dbReference type="InterPro" id="IPR000945">
    <property type="entry name" value="DBH-like"/>
</dbReference>
<dbReference type="SMART" id="SM00664">
    <property type="entry name" value="DoH"/>
    <property type="match status" value="1"/>
</dbReference>
<sequence>MSAQNRKVKSVRSLSACAVVVLVLCCGGASGASAAGGSVERWEHLVDFDPNFRLLWSVEGQEVTFEMQARTLGYVGVGFSKDGTLAGADLVVGWMDDQGHAHLQHEHNNTALKRAGRLGQRASKRAGPGQWPTSADNHDKQTYGRRHTKHDNSLAGSVVDEVARRFVHRFSQSRTTKLKRSKGRWTLVTANEWQTFAEFYRESTNVRLSDAI</sequence>
<dbReference type="Proteomes" id="UP000030765">
    <property type="component" value="Unassembled WGS sequence"/>
</dbReference>
<evidence type="ECO:0000259" key="3">
    <source>
        <dbReference type="PROSITE" id="PS50836"/>
    </source>
</evidence>
<gene>
    <name evidence="4" type="ORF">ZHAS_00017541</name>
</gene>
<dbReference type="Pfam" id="PF03351">
    <property type="entry name" value="DOMON"/>
    <property type="match status" value="1"/>
</dbReference>
<feature type="domain" description="DOMON" evidence="3">
    <location>
        <begin position="50"/>
        <end position="192"/>
    </location>
</feature>
<name>A0A084WGU3_ANOSI</name>
<dbReference type="AlphaFoldDB" id="A0A084WGU3"/>
<reference evidence="5" key="2">
    <citation type="submission" date="2020-05" db="UniProtKB">
        <authorList>
            <consortium name="EnsemblMetazoa"/>
        </authorList>
    </citation>
    <scope>IDENTIFICATION</scope>
</reference>
<dbReference type="PANTHER" id="PTHR10157">
    <property type="entry name" value="DOPAMINE BETA HYDROXYLASE RELATED"/>
    <property type="match status" value="1"/>
</dbReference>
<keyword evidence="6" id="KW-1185">Reference proteome</keyword>
<dbReference type="GO" id="GO:0042421">
    <property type="term" value="P:norepinephrine biosynthetic process"/>
    <property type="evidence" value="ECO:0007669"/>
    <property type="project" value="TreeGrafter"/>
</dbReference>